<evidence type="ECO:0000256" key="1">
    <source>
        <dbReference type="SAM" id="MobiDB-lite"/>
    </source>
</evidence>
<gene>
    <name evidence="2" type="ORF">C7I85_26115</name>
</gene>
<accession>A0A2P7S021</accession>
<sequence>MVYDGASRSRRTQGWRSVSTDANTEVLGAASRLRDVARDMVRNVPLAARAKHLIAHNVVGTGIIPTIECDDEQLKGQLEDLLKQHFDTTACDAYGRHDLYGQQNVVMGTVPESGEALIRYRPRYASDGLPLPFQLQVMEPDYLDSSVNGPQANGNYAVQGIEFNPFGKIEAYHLFPEHPGSMATYSLQVSKPVPAEFIAHVFYTQRPGQARGISWFAPVILRMRDRADFADAHLMRQKIAACFVAFIKSSEGSGVKDEGKDYPVESFEPGMIERLNDDEEVTFGTPPKVDDYADYIKGQDREIAAGLGISYESFSGDLSNVNFSSGRMGWLVEQRNIDAWRNFMLLPQMMQPVGKWFLDAAAIKLGRSISAKVLWTPPRREMINPREEVAASRDAIRTGLSSRSNEQRKLGFDPADLDEEIAADNTRADDLGLIFDSDPRKVTSVGNPAPQQQPQN</sequence>
<reference evidence="2 3" key="1">
    <citation type="submission" date="2018-03" db="EMBL/GenBank/DDBJ databases">
        <title>The draft genome of Mesorhizobium soli JCM 19897.</title>
        <authorList>
            <person name="Li L."/>
            <person name="Liu L."/>
            <person name="Liang L."/>
            <person name="Wang T."/>
            <person name="Zhang X."/>
        </authorList>
    </citation>
    <scope>NUCLEOTIDE SEQUENCE [LARGE SCALE GENOMIC DNA]</scope>
    <source>
        <strain evidence="2 3">JCM 19897</strain>
    </source>
</reference>
<dbReference type="OrthoDB" id="9770450at2"/>
<feature type="region of interest" description="Disordered" evidence="1">
    <location>
        <begin position="394"/>
        <end position="413"/>
    </location>
</feature>
<comment type="caution">
    <text evidence="2">The sequence shown here is derived from an EMBL/GenBank/DDBJ whole genome shotgun (WGS) entry which is preliminary data.</text>
</comment>
<organism evidence="2 3">
    <name type="scientific">Pseudaminobacter soli</name>
    <name type="common">ex Li et al. 2025</name>
    <dbReference type="NCBI Taxonomy" id="1295366"/>
    <lineage>
        <taxon>Bacteria</taxon>
        <taxon>Pseudomonadati</taxon>
        <taxon>Pseudomonadota</taxon>
        <taxon>Alphaproteobacteria</taxon>
        <taxon>Hyphomicrobiales</taxon>
        <taxon>Phyllobacteriaceae</taxon>
        <taxon>Pseudaminobacter</taxon>
    </lineage>
</organism>
<dbReference type="Pfam" id="PF05136">
    <property type="entry name" value="Phage_portal_2"/>
    <property type="match status" value="1"/>
</dbReference>
<name>A0A2P7S021_9HYPH</name>
<dbReference type="InterPro" id="IPR006429">
    <property type="entry name" value="Phage_lambda_portal"/>
</dbReference>
<dbReference type="Proteomes" id="UP000240653">
    <property type="component" value="Unassembled WGS sequence"/>
</dbReference>
<keyword evidence="3" id="KW-1185">Reference proteome</keyword>
<proteinExistence type="predicted"/>
<feature type="compositionally biased region" description="Polar residues" evidence="1">
    <location>
        <begin position="444"/>
        <end position="456"/>
    </location>
</feature>
<dbReference type="NCBIfam" id="TIGR01539">
    <property type="entry name" value="portal_lambda"/>
    <property type="match status" value="1"/>
</dbReference>
<dbReference type="EMBL" id="PXYL01000022">
    <property type="protein sequence ID" value="PSJ55819.1"/>
    <property type="molecule type" value="Genomic_DNA"/>
</dbReference>
<protein>
    <submittedName>
        <fullName evidence="2">Phage portal protein</fullName>
    </submittedName>
</protein>
<dbReference type="AlphaFoldDB" id="A0A2P7S021"/>
<evidence type="ECO:0000313" key="3">
    <source>
        <dbReference type="Proteomes" id="UP000240653"/>
    </source>
</evidence>
<feature type="region of interest" description="Disordered" evidence="1">
    <location>
        <begin position="428"/>
        <end position="456"/>
    </location>
</feature>
<dbReference type="GO" id="GO:0019068">
    <property type="term" value="P:virion assembly"/>
    <property type="evidence" value="ECO:0007669"/>
    <property type="project" value="InterPro"/>
</dbReference>
<evidence type="ECO:0000313" key="2">
    <source>
        <dbReference type="EMBL" id="PSJ55819.1"/>
    </source>
</evidence>
<dbReference type="GO" id="GO:0005198">
    <property type="term" value="F:structural molecule activity"/>
    <property type="evidence" value="ECO:0007669"/>
    <property type="project" value="InterPro"/>
</dbReference>